<keyword evidence="4" id="KW-0138">CF(0)</keyword>
<dbReference type="InterPro" id="IPR008387">
    <property type="entry name" value="ATP_synth_f6_mt"/>
</dbReference>
<keyword evidence="9" id="KW-0472">Membrane</keyword>
<dbReference type="GO" id="GO:0045259">
    <property type="term" value="C:proton-transporting ATP synthase complex"/>
    <property type="evidence" value="ECO:0007669"/>
    <property type="project" value="UniProtKB-KW"/>
</dbReference>
<evidence type="ECO:0000256" key="3">
    <source>
        <dbReference type="ARBA" id="ARBA00022448"/>
    </source>
</evidence>
<keyword evidence="11" id="KW-1185">Reference proteome</keyword>
<accession>A0A2J7R4R0</accession>
<reference evidence="10 11" key="1">
    <citation type="submission" date="2017-12" db="EMBL/GenBank/DDBJ databases">
        <title>Hemimetabolous genomes reveal molecular basis of termite eusociality.</title>
        <authorList>
            <person name="Harrison M.C."/>
            <person name="Jongepier E."/>
            <person name="Robertson H.M."/>
            <person name="Arning N."/>
            <person name="Bitard-Feildel T."/>
            <person name="Chao H."/>
            <person name="Childers C.P."/>
            <person name="Dinh H."/>
            <person name="Doddapaneni H."/>
            <person name="Dugan S."/>
            <person name="Gowin J."/>
            <person name="Greiner C."/>
            <person name="Han Y."/>
            <person name="Hu H."/>
            <person name="Hughes D.S.T."/>
            <person name="Huylmans A.-K."/>
            <person name="Kemena C."/>
            <person name="Kremer L.P.M."/>
            <person name="Lee S.L."/>
            <person name="Lopez-Ezquerra A."/>
            <person name="Mallet L."/>
            <person name="Monroy-Kuhn J.M."/>
            <person name="Moser A."/>
            <person name="Murali S.C."/>
            <person name="Muzny D.M."/>
            <person name="Otani S."/>
            <person name="Piulachs M.-D."/>
            <person name="Poelchau M."/>
            <person name="Qu J."/>
            <person name="Schaub F."/>
            <person name="Wada-Katsumata A."/>
            <person name="Worley K.C."/>
            <person name="Xie Q."/>
            <person name="Ylla G."/>
            <person name="Poulsen M."/>
            <person name="Gibbs R.A."/>
            <person name="Schal C."/>
            <person name="Richards S."/>
            <person name="Belles X."/>
            <person name="Korb J."/>
            <person name="Bornberg-Bauer E."/>
        </authorList>
    </citation>
    <scope>NUCLEOTIDE SEQUENCE [LARGE SCALE GENOMIC DNA]</scope>
    <source>
        <tissue evidence="10">Whole body</tissue>
    </source>
</reference>
<comment type="subcellular location">
    <subcellularLocation>
        <location evidence="1">Mitochondrion inner membrane</location>
    </subcellularLocation>
</comment>
<evidence type="ECO:0000256" key="5">
    <source>
        <dbReference type="ARBA" id="ARBA00022781"/>
    </source>
</evidence>
<keyword evidence="6" id="KW-0999">Mitochondrion inner membrane</keyword>
<dbReference type="Pfam" id="PF05511">
    <property type="entry name" value="ATP-synt_F6"/>
    <property type="match status" value="1"/>
</dbReference>
<evidence type="ECO:0000256" key="9">
    <source>
        <dbReference type="ARBA" id="ARBA00023136"/>
    </source>
</evidence>
<evidence type="ECO:0000256" key="6">
    <source>
        <dbReference type="ARBA" id="ARBA00022792"/>
    </source>
</evidence>
<dbReference type="Proteomes" id="UP000235965">
    <property type="component" value="Unassembled WGS sequence"/>
</dbReference>
<gene>
    <name evidence="10" type="primary">ATPsynCf6</name>
    <name evidence="10" type="ORF">B7P43_G09410</name>
</gene>
<dbReference type="OrthoDB" id="8902296at2759"/>
<dbReference type="FunCoup" id="A0A2J7R4R0">
    <property type="interactions" value="1267"/>
</dbReference>
<evidence type="ECO:0000256" key="1">
    <source>
        <dbReference type="ARBA" id="ARBA00004273"/>
    </source>
</evidence>
<comment type="similarity">
    <text evidence="2">Belongs to the eukaryotic ATPase subunit F6 family.</text>
</comment>
<organism evidence="10 11">
    <name type="scientific">Cryptotermes secundus</name>
    <dbReference type="NCBI Taxonomy" id="105785"/>
    <lineage>
        <taxon>Eukaryota</taxon>
        <taxon>Metazoa</taxon>
        <taxon>Ecdysozoa</taxon>
        <taxon>Arthropoda</taxon>
        <taxon>Hexapoda</taxon>
        <taxon>Insecta</taxon>
        <taxon>Pterygota</taxon>
        <taxon>Neoptera</taxon>
        <taxon>Polyneoptera</taxon>
        <taxon>Dictyoptera</taxon>
        <taxon>Blattodea</taxon>
        <taxon>Blattoidea</taxon>
        <taxon>Termitoidae</taxon>
        <taxon>Kalotermitidae</taxon>
        <taxon>Cryptotermitinae</taxon>
        <taxon>Cryptotermes</taxon>
    </lineage>
</organism>
<dbReference type="SUPFAM" id="SSF111357">
    <property type="entry name" value="Mitochondrial ATP synthase coupling factor 6"/>
    <property type="match status" value="1"/>
</dbReference>
<dbReference type="InParanoid" id="A0A2J7R4R0"/>
<keyword evidence="5" id="KW-0375">Hydrogen ion transport</keyword>
<dbReference type="FunFam" id="1.10.246.110:FF:000001">
    <property type="entry name" value="ATP synthase-coupling factor 6, mitochondrial"/>
    <property type="match status" value="1"/>
</dbReference>
<protein>
    <submittedName>
        <fullName evidence="10">ATP synthase-coupling factor 6, mitochondrial</fullName>
    </submittedName>
</protein>
<proteinExistence type="inferred from homology"/>
<keyword evidence="3" id="KW-0813">Transport</keyword>
<evidence type="ECO:0000256" key="4">
    <source>
        <dbReference type="ARBA" id="ARBA00022547"/>
    </source>
</evidence>
<comment type="caution">
    <text evidence="10">The sequence shown here is derived from an EMBL/GenBank/DDBJ whole genome shotgun (WGS) entry which is preliminary data.</text>
</comment>
<sequence>MRWRDDVESYLKKIKEKGWTEKMRNREQWRLRDETEATIAPAPDGGDCGAIGGMKIGRGYRSTRRKHAPVPLCPPQIPHDLSYGTALIATLRHLMLVSHLCANGKQVHVILRRNIGVCAPVLQKATDPIQQLFVDKVREYAKKSSAAGGKLVEPTPEIERELATELEKVAKQYGGGEGVDMTQFPAFKFKEPEVDPINLEK</sequence>
<keyword evidence="7" id="KW-0406">Ion transport</keyword>
<dbReference type="GO" id="GO:0015078">
    <property type="term" value="F:proton transmembrane transporter activity"/>
    <property type="evidence" value="ECO:0007669"/>
    <property type="project" value="InterPro"/>
</dbReference>
<dbReference type="InterPro" id="IPR036204">
    <property type="entry name" value="ATP_synth_f6_sf_mt"/>
</dbReference>
<evidence type="ECO:0000256" key="8">
    <source>
        <dbReference type="ARBA" id="ARBA00023128"/>
    </source>
</evidence>
<dbReference type="PANTHER" id="PTHR12441:SF10">
    <property type="entry name" value="ATP SYNTHASE-COUPLING FACTOR 6, MITOCHONDRIAL"/>
    <property type="match status" value="1"/>
</dbReference>
<evidence type="ECO:0000313" key="10">
    <source>
        <dbReference type="EMBL" id="PNF35819.1"/>
    </source>
</evidence>
<dbReference type="EMBL" id="NEVH01007402">
    <property type="protein sequence ID" value="PNF35819.1"/>
    <property type="molecule type" value="Genomic_DNA"/>
</dbReference>
<evidence type="ECO:0000256" key="2">
    <source>
        <dbReference type="ARBA" id="ARBA00007346"/>
    </source>
</evidence>
<dbReference type="GO" id="GO:0015986">
    <property type="term" value="P:proton motive force-driven ATP synthesis"/>
    <property type="evidence" value="ECO:0007669"/>
    <property type="project" value="InterPro"/>
</dbReference>
<name>A0A2J7R4R0_9NEOP</name>
<dbReference type="PANTHER" id="PTHR12441">
    <property type="entry name" value="ATP SYNTHASE COUPLING FACTOR 6, MITOCHONDRIAL"/>
    <property type="match status" value="1"/>
</dbReference>
<dbReference type="GO" id="GO:0005743">
    <property type="term" value="C:mitochondrial inner membrane"/>
    <property type="evidence" value="ECO:0007669"/>
    <property type="project" value="UniProtKB-SubCell"/>
</dbReference>
<dbReference type="STRING" id="105785.A0A2J7R4R0"/>
<dbReference type="AlphaFoldDB" id="A0A2J7R4R0"/>
<evidence type="ECO:0000313" key="11">
    <source>
        <dbReference type="Proteomes" id="UP000235965"/>
    </source>
</evidence>
<dbReference type="Gene3D" id="1.10.246.110">
    <property type="entry name" value="Mitochondrial ATP synthase-coupling factor 6"/>
    <property type="match status" value="1"/>
</dbReference>
<keyword evidence="8" id="KW-0496">Mitochondrion</keyword>
<evidence type="ECO:0000256" key="7">
    <source>
        <dbReference type="ARBA" id="ARBA00023065"/>
    </source>
</evidence>